<dbReference type="GeneID" id="64102816"/>
<gene>
    <name evidence="1" type="ORF">SAMN04488690_3648</name>
</gene>
<dbReference type="EMBL" id="FWEU01000005">
    <property type="protein sequence ID" value="SLM25893.1"/>
    <property type="molecule type" value="Genomic_DNA"/>
</dbReference>
<organism evidence="1 2">
    <name type="scientific">Stenotrophomonas indicatrix</name>
    <dbReference type="NCBI Taxonomy" id="2045451"/>
    <lineage>
        <taxon>Bacteria</taxon>
        <taxon>Pseudomonadati</taxon>
        <taxon>Pseudomonadota</taxon>
        <taxon>Gammaproteobacteria</taxon>
        <taxon>Lysobacterales</taxon>
        <taxon>Lysobacteraceae</taxon>
        <taxon>Stenotrophomonas</taxon>
    </lineage>
</organism>
<name>A0A1W1H2Q7_9GAMM</name>
<evidence type="ECO:0000313" key="1">
    <source>
        <dbReference type="EMBL" id="SLM25893.1"/>
    </source>
</evidence>
<sequence length="94" mass="9814">MSRSPLSPEVVQTLLKQLSSDDAFRSAFAADPAKALIALGADADSVGACNTPLDSLGGKEEFARAATLLSERLAVTGPFKVPFMFESGLKGLQD</sequence>
<proteinExistence type="predicted"/>
<dbReference type="NCBIfam" id="TIGR04509">
    <property type="entry name" value="mod_pep_NH_fam"/>
    <property type="match status" value="1"/>
</dbReference>
<accession>A0A1W1H2Q7</accession>
<dbReference type="AlphaFoldDB" id="A0A1W1H2Q7"/>
<protein>
    <submittedName>
        <fullName evidence="1">Putative modified peptide</fullName>
    </submittedName>
</protein>
<reference evidence="2" key="1">
    <citation type="submission" date="2016-10" db="EMBL/GenBank/DDBJ databases">
        <authorList>
            <person name="Varghese N."/>
        </authorList>
    </citation>
    <scope>NUCLEOTIDE SEQUENCE [LARGE SCALE GENOMIC DNA]</scope>
    <source>
        <strain evidence="2">92MFCol6.1</strain>
    </source>
</reference>
<dbReference type="RefSeq" id="WP_080150340.1">
    <property type="nucleotide sequence ID" value="NZ_CP037883.1"/>
</dbReference>
<dbReference type="InterPro" id="IPR030976">
    <property type="entry name" value="Mod_pep_NH_fam"/>
</dbReference>
<dbReference type="Proteomes" id="UP000191133">
    <property type="component" value="Unassembled WGS sequence"/>
</dbReference>
<evidence type="ECO:0000313" key="2">
    <source>
        <dbReference type="Proteomes" id="UP000191133"/>
    </source>
</evidence>